<dbReference type="Proteomes" id="UP001209076">
    <property type="component" value="Unassembled WGS sequence"/>
</dbReference>
<evidence type="ECO:0000313" key="3">
    <source>
        <dbReference type="Proteomes" id="UP001209076"/>
    </source>
</evidence>
<keyword evidence="1" id="KW-0812">Transmembrane</keyword>
<reference evidence="3" key="1">
    <citation type="submission" date="2023-07" db="EMBL/GenBank/DDBJ databases">
        <title>Novel Mycoplasma species identified in domestic and wild animals.</title>
        <authorList>
            <person name="Volokhov D.V."/>
            <person name="Furtak V.A."/>
            <person name="Zagorodnyaya T.A."/>
        </authorList>
    </citation>
    <scope>NUCLEOTIDE SEQUENCE [LARGE SCALE GENOMIC DNA]</scope>
    <source>
        <strain evidence="3">92-19</strain>
    </source>
</reference>
<feature type="transmembrane region" description="Helical" evidence="1">
    <location>
        <begin position="180"/>
        <end position="203"/>
    </location>
</feature>
<feature type="transmembrane region" description="Helical" evidence="1">
    <location>
        <begin position="274"/>
        <end position="299"/>
    </location>
</feature>
<sequence length="390" mass="43351">MQNIWTIVKKELKRFFTDRRMLVTLILPGLMIFVLYSLMGSVLSETVSIPEDYTYKVSIVNHPSEFDAFNQNPAYPVELTVIDGTLWIDDVKLAITEKTVDLLIIYEADFYSKMLAYSIDSGLPAPQVEIFYNASSNESSSIYSYYTSMLLAYESNISNKFDINRGDTSYNLASSKDMSIQFVTMLVPFLLITFLFTASLSIASESIAGEKDRGTIATLLTTPTKRSEIALGKVIALSITALASAASSFFGLMLSLPKLIGEDFTMAMYDFGTYVLLFTVLISTILIFIVLISIISAYAKSIKEASSLAMPLMIIIMLIGISSMFGTSSSNLIMYFIPVYNSVQSITFILSLEVNYLFLTVTILTNLLVVGLGTVLLTRMFDSEKVMFNK</sequence>
<comment type="caution">
    <text evidence="2">The sequence shown here is derived from an EMBL/GenBank/DDBJ whole genome shotgun (WGS) entry which is preliminary data.</text>
</comment>
<accession>A0ABT2PV29</accession>
<feature type="transmembrane region" description="Helical" evidence="1">
    <location>
        <begin position="21"/>
        <end position="39"/>
    </location>
</feature>
<dbReference type="RefSeq" id="WP_262096039.1">
    <property type="nucleotide sequence ID" value="NZ_JAOEGN010000005.1"/>
</dbReference>
<dbReference type="EMBL" id="JAOEGN010000005">
    <property type="protein sequence ID" value="MCU0104787.1"/>
    <property type="molecule type" value="Genomic_DNA"/>
</dbReference>
<feature type="transmembrane region" description="Helical" evidence="1">
    <location>
        <begin position="357"/>
        <end position="377"/>
    </location>
</feature>
<keyword evidence="3" id="KW-1185">Reference proteome</keyword>
<keyword evidence="1" id="KW-0472">Membrane</keyword>
<proteinExistence type="predicted"/>
<dbReference type="PANTHER" id="PTHR43471:SF3">
    <property type="entry name" value="ABC TRANSPORTER PERMEASE PROTEIN NATB"/>
    <property type="match status" value="1"/>
</dbReference>
<dbReference type="PANTHER" id="PTHR43471">
    <property type="entry name" value="ABC TRANSPORTER PERMEASE"/>
    <property type="match status" value="1"/>
</dbReference>
<feature type="transmembrane region" description="Helical" evidence="1">
    <location>
        <begin position="234"/>
        <end position="254"/>
    </location>
</feature>
<protein>
    <submittedName>
        <fullName evidence="2">ABC transporter permease subunit</fullName>
    </submittedName>
</protein>
<gene>
    <name evidence="2" type="ORF">N7603_03865</name>
</gene>
<organism evidence="2 3">
    <name type="scientific">Paracholeplasma vituli</name>
    <dbReference type="NCBI Taxonomy" id="69473"/>
    <lineage>
        <taxon>Bacteria</taxon>
        <taxon>Bacillati</taxon>
        <taxon>Mycoplasmatota</taxon>
        <taxon>Mollicutes</taxon>
        <taxon>Acholeplasmatales</taxon>
        <taxon>Acholeplasmataceae</taxon>
        <taxon>Paracholeplasma</taxon>
    </lineage>
</organism>
<evidence type="ECO:0000313" key="2">
    <source>
        <dbReference type="EMBL" id="MCU0104787.1"/>
    </source>
</evidence>
<name>A0ABT2PV29_9MOLU</name>
<keyword evidence="1" id="KW-1133">Transmembrane helix</keyword>
<feature type="transmembrane region" description="Helical" evidence="1">
    <location>
        <begin position="311"/>
        <end position="337"/>
    </location>
</feature>
<dbReference type="Pfam" id="PF12679">
    <property type="entry name" value="ABC2_membrane_2"/>
    <property type="match status" value="1"/>
</dbReference>
<evidence type="ECO:0000256" key="1">
    <source>
        <dbReference type="SAM" id="Phobius"/>
    </source>
</evidence>